<dbReference type="SUPFAM" id="SSF55073">
    <property type="entry name" value="Nucleotide cyclase"/>
    <property type="match status" value="1"/>
</dbReference>
<dbReference type="InterPro" id="IPR011620">
    <property type="entry name" value="Sig_transdc_His_kinase_LytS_TM"/>
</dbReference>
<dbReference type="OrthoDB" id="9805474at2"/>
<dbReference type="KEGG" id="cdrk:B9W14_20190"/>
<dbReference type="FunFam" id="3.30.70.270:FF:000001">
    <property type="entry name" value="Diguanylate cyclase domain protein"/>
    <property type="match status" value="1"/>
</dbReference>
<name>A0A2U8DWE9_9CLOT</name>
<organism evidence="8 9">
    <name type="scientific">Clostridium drakei</name>
    <dbReference type="NCBI Taxonomy" id="332101"/>
    <lineage>
        <taxon>Bacteria</taxon>
        <taxon>Bacillati</taxon>
        <taxon>Bacillota</taxon>
        <taxon>Clostridia</taxon>
        <taxon>Eubacteriales</taxon>
        <taxon>Clostridiaceae</taxon>
        <taxon>Clostridium</taxon>
    </lineage>
</organism>
<dbReference type="PANTHER" id="PTHR45138:SF9">
    <property type="entry name" value="DIGUANYLATE CYCLASE DGCM-RELATED"/>
    <property type="match status" value="1"/>
</dbReference>
<gene>
    <name evidence="8" type="ORF">B9W14_20190</name>
</gene>
<dbReference type="Pfam" id="PF07694">
    <property type="entry name" value="5TM-5TMR_LYT"/>
    <property type="match status" value="1"/>
</dbReference>
<dbReference type="RefSeq" id="WP_032077350.1">
    <property type="nucleotide sequence ID" value="NZ_CP020953.1"/>
</dbReference>
<dbReference type="Pfam" id="PF00990">
    <property type="entry name" value="GGDEF"/>
    <property type="match status" value="1"/>
</dbReference>
<keyword evidence="5 6" id="KW-0472">Membrane</keyword>
<evidence type="ECO:0000256" key="2">
    <source>
        <dbReference type="ARBA" id="ARBA00022475"/>
    </source>
</evidence>
<feature type="transmembrane region" description="Helical" evidence="6">
    <location>
        <begin position="68"/>
        <end position="97"/>
    </location>
</feature>
<feature type="transmembrane region" description="Helical" evidence="6">
    <location>
        <begin position="34"/>
        <end position="56"/>
    </location>
</feature>
<dbReference type="CDD" id="cd01949">
    <property type="entry name" value="GGDEF"/>
    <property type="match status" value="1"/>
</dbReference>
<dbReference type="Gene3D" id="3.30.70.270">
    <property type="match status" value="1"/>
</dbReference>
<dbReference type="AlphaFoldDB" id="A0A2U8DWE9"/>
<dbReference type="InterPro" id="IPR029787">
    <property type="entry name" value="Nucleotide_cyclase"/>
</dbReference>
<dbReference type="PROSITE" id="PS50887">
    <property type="entry name" value="GGDEF"/>
    <property type="match status" value="1"/>
</dbReference>
<evidence type="ECO:0000256" key="3">
    <source>
        <dbReference type="ARBA" id="ARBA00022692"/>
    </source>
</evidence>
<accession>A0A2U8DWE9</accession>
<reference evidence="9" key="1">
    <citation type="submission" date="2017-04" db="EMBL/GenBank/DDBJ databases">
        <authorList>
            <person name="Song Y."/>
            <person name="Cho B.-K."/>
        </authorList>
    </citation>
    <scope>NUCLEOTIDE SEQUENCE [LARGE SCALE GENOMIC DNA]</scope>
    <source>
        <strain evidence="9">SL1</strain>
    </source>
</reference>
<dbReference type="GO" id="GO:0052621">
    <property type="term" value="F:diguanylate cyclase activity"/>
    <property type="evidence" value="ECO:0007669"/>
    <property type="project" value="TreeGrafter"/>
</dbReference>
<dbReference type="GO" id="GO:0043709">
    <property type="term" value="P:cell adhesion involved in single-species biofilm formation"/>
    <property type="evidence" value="ECO:0007669"/>
    <property type="project" value="TreeGrafter"/>
</dbReference>
<evidence type="ECO:0000256" key="1">
    <source>
        <dbReference type="ARBA" id="ARBA00004651"/>
    </source>
</evidence>
<dbReference type="SMART" id="SM00267">
    <property type="entry name" value="GGDEF"/>
    <property type="match status" value="1"/>
</dbReference>
<dbReference type="Proteomes" id="UP000244910">
    <property type="component" value="Chromosome"/>
</dbReference>
<dbReference type="GO" id="GO:1902201">
    <property type="term" value="P:negative regulation of bacterial-type flagellum-dependent cell motility"/>
    <property type="evidence" value="ECO:0007669"/>
    <property type="project" value="TreeGrafter"/>
</dbReference>
<dbReference type="GO" id="GO:0005886">
    <property type="term" value="C:plasma membrane"/>
    <property type="evidence" value="ECO:0007669"/>
    <property type="project" value="UniProtKB-SubCell"/>
</dbReference>
<dbReference type="GO" id="GO:0071555">
    <property type="term" value="P:cell wall organization"/>
    <property type="evidence" value="ECO:0007669"/>
    <property type="project" value="InterPro"/>
</dbReference>
<keyword evidence="3 6" id="KW-0812">Transmembrane</keyword>
<dbReference type="EMBL" id="CP020953">
    <property type="protein sequence ID" value="AWI06715.1"/>
    <property type="molecule type" value="Genomic_DNA"/>
</dbReference>
<comment type="subcellular location">
    <subcellularLocation>
        <location evidence="1">Cell membrane</location>
        <topology evidence="1">Multi-pass membrane protein</topology>
    </subcellularLocation>
</comment>
<dbReference type="InterPro" id="IPR043128">
    <property type="entry name" value="Rev_trsase/Diguanyl_cyclase"/>
</dbReference>
<dbReference type="InterPro" id="IPR000160">
    <property type="entry name" value="GGDEF_dom"/>
</dbReference>
<keyword evidence="9" id="KW-1185">Reference proteome</keyword>
<dbReference type="InterPro" id="IPR050469">
    <property type="entry name" value="Diguanylate_Cyclase"/>
</dbReference>
<feature type="transmembrane region" description="Helical" evidence="6">
    <location>
        <begin position="157"/>
        <end position="182"/>
    </location>
</feature>
<evidence type="ECO:0000256" key="6">
    <source>
        <dbReference type="SAM" id="Phobius"/>
    </source>
</evidence>
<feature type="transmembrane region" description="Helical" evidence="6">
    <location>
        <begin position="133"/>
        <end position="151"/>
    </location>
</feature>
<evidence type="ECO:0000313" key="8">
    <source>
        <dbReference type="EMBL" id="AWI06715.1"/>
    </source>
</evidence>
<evidence type="ECO:0000313" key="9">
    <source>
        <dbReference type="Proteomes" id="UP000244910"/>
    </source>
</evidence>
<evidence type="ECO:0000259" key="7">
    <source>
        <dbReference type="PROSITE" id="PS50887"/>
    </source>
</evidence>
<evidence type="ECO:0000256" key="4">
    <source>
        <dbReference type="ARBA" id="ARBA00022989"/>
    </source>
</evidence>
<dbReference type="PANTHER" id="PTHR45138">
    <property type="entry name" value="REGULATORY COMPONENTS OF SENSORY TRANSDUCTION SYSTEM"/>
    <property type="match status" value="1"/>
</dbReference>
<proteinExistence type="predicted"/>
<dbReference type="GO" id="GO:0000155">
    <property type="term" value="F:phosphorelay sensor kinase activity"/>
    <property type="evidence" value="ECO:0007669"/>
    <property type="project" value="InterPro"/>
</dbReference>
<sequence>MVSMLFINATILISFLALTSQIFKDVKIGSNLKLSVKIAFGVLNGTCGCILMFYTIPISNKTLMDLRIITLIISAIYCGFISVLSTSVMLAIFRIGYFGINESSVIAVINLFVLSLFFSLVFKLKINVRKKWIIMNILNLTTASMIFLILIKDFNKLLLVLINYWFASILVSIIVFCVLQYISKTNELYRKLKIESTEDFLTGLINVREFDRLLNRSIKEAIEKNEDLSILLIDIDFFKKVNDTYGHAVGDMVLKDLAYILKQSCRSFDIVSRNGGEEFTIILLDCDSNHSYKIAEKVRINIEKHCFKLPNGEKLNITVSIGVSSYPDKVKDINNILKIADDALYLAKRNGRNRVVLQ</sequence>
<dbReference type="NCBIfam" id="TIGR00254">
    <property type="entry name" value="GGDEF"/>
    <property type="match status" value="1"/>
</dbReference>
<feature type="domain" description="GGDEF" evidence="7">
    <location>
        <begin position="226"/>
        <end position="358"/>
    </location>
</feature>
<feature type="transmembrane region" description="Helical" evidence="6">
    <location>
        <begin position="103"/>
        <end position="121"/>
    </location>
</feature>
<keyword evidence="4 6" id="KW-1133">Transmembrane helix</keyword>
<evidence type="ECO:0000256" key="5">
    <source>
        <dbReference type="ARBA" id="ARBA00023136"/>
    </source>
</evidence>
<protein>
    <submittedName>
        <fullName evidence="8">GGDEF domain-containing protein</fullName>
    </submittedName>
</protein>
<keyword evidence="2" id="KW-1003">Cell membrane</keyword>